<dbReference type="EMBL" id="SWCJ01000004">
    <property type="protein sequence ID" value="TKB56284.1"/>
    <property type="molecule type" value="Genomic_DNA"/>
</dbReference>
<dbReference type="InterPro" id="IPR002575">
    <property type="entry name" value="Aminoglycoside_PTrfase"/>
</dbReference>
<dbReference type="SUPFAM" id="SSF56112">
    <property type="entry name" value="Protein kinase-like (PK-like)"/>
    <property type="match status" value="1"/>
</dbReference>
<protein>
    <submittedName>
        <fullName evidence="2">Aminoglycoside phosphotransferase family protein</fullName>
    </submittedName>
</protein>
<dbReference type="Gene3D" id="3.90.1200.10">
    <property type="match status" value="1"/>
</dbReference>
<dbReference type="RefSeq" id="WP_136863014.1">
    <property type="nucleotide sequence ID" value="NZ_SWCJ01000004.1"/>
</dbReference>
<evidence type="ECO:0000259" key="1">
    <source>
        <dbReference type="Pfam" id="PF01636"/>
    </source>
</evidence>
<reference evidence="2 3" key="1">
    <citation type="submission" date="2019-04" db="EMBL/GenBank/DDBJ databases">
        <authorList>
            <person name="Hwang J.C."/>
        </authorList>
    </citation>
    <scope>NUCLEOTIDE SEQUENCE [LARGE SCALE GENOMIC DNA]</scope>
    <source>
        <strain evidence="2 3">IMCC35002</strain>
    </source>
</reference>
<organism evidence="2 3">
    <name type="scientific">Ferrimonas aestuarii</name>
    <dbReference type="NCBI Taxonomy" id="2569539"/>
    <lineage>
        <taxon>Bacteria</taxon>
        <taxon>Pseudomonadati</taxon>
        <taxon>Pseudomonadota</taxon>
        <taxon>Gammaproteobacteria</taxon>
        <taxon>Alteromonadales</taxon>
        <taxon>Ferrimonadaceae</taxon>
        <taxon>Ferrimonas</taxon>
    </lineage>
</organism>
<proteinExistence type="predicted"/>
<dbReference type="GO" id="GO:0016740">
    <property type="term" value="F:transferase activity"/>
    <property type="evidence" value="ECO:0007669"/>
    <property type="project" value="UniProtKB-KW"/>
</dbReference>
<gene>
    <name evidence="2" type="ORF">FCL42_08730</name>
</gene>
<dbReference type="OrthoDB" id="9800774at2"/>
<name>A0A4U1BQ60_9GAMM</name>
<feature type="domain" description="Aminoglycoside phosphotransferase" evidence="1">
    <location>
        <begin position="17"/>
        <end position="211"/>
    </location>
</feature>
<keyword evidence="2" id="KW-0808">Transferase</keyword>
<comment type="caution">
    <text evidence="2">The sequence shown here is derived from an EMBL/GenBank/DDBJ whole genome shotgun (WGS) entry which is preliminary data.</text>
</comment>
<keyword evidence="3" id="KW-1185">Reference proteome</keyword>
<dbReference type="AlphaFoldDB" id="A0A4U1BQ60"/>
<sequence>MKISVSGNSGCELHISQTEGRYSVTKVARDQAYVDRLKAQITKQRNAYETVSLPFVHIPKVLDEMEIEEQGQVAYAAVMEYLNYQDYAEFFLKSSLKKIDNFINNAIQIIEMELEAAVIETVDPNIFYKKLDEIDLKIKGSAKETLKRQQLERIRAELQHAPVNLPLAPIHGDLTLANMMISADGSKIGIFDFLDSYLDSPLLDIAKLRQDTQFHWSELMTSEPIDHARYLMVMEYIDRQLDQYFHRYDWYTKHYGLIQAINIARIFPYEKHEKVTEFTTSTLTRLGY</sequence>
<dbReference type="Proteomes" id="UP000305675">
    <property type="component" value="Unassembled WGS sequence"/>
</dbReference>
<evidence type="ECO:0000313" key="3">
    <source>
        <dbReference type="Proteomes" id="UP000305675"/>
    </source>
</evidence>
<dbReference type="InterPro" id="IPR011009">
    <property type="entry name" value="Kinase-like_dom_sf"/>
</dbReference>
<dbReference type="Pfam" id="PF01636">
    <property type="entry name" value="APH"/>
    <property type="match status" value="1"/>
</dbReference>
<accession>A0A4U1BQ60</accession>
<evidence type="ECO:0000313" key="2">
    <source>
        <dbReference type="EMBL" id="TKB56284.1"/>
    </source>
</evidence>